<dbReference type="Gene3D" id="3.90.79.10">
    <property type="entry name" value="Nucleoside Triphosphate Pyrophosphohydrolase"/>
    <property type="match status" value="1"/>
</dbReference>
<dbReference type="Proteomes" id="UP001598138">
    <property type="component" value="Unassembled WGS sequence"/>
</dbReference>
<dbReference type="SUPFAM" id="SSF46785">
    <property type="entry name" value="Winged helix' DNA-binding domain"/>
    <property type="match status" value="1"/>
</dbReference>
<dbReference type="InterPro" id="IPR054105">
    <property type="entry name" value="WHD_NrtR"/>
</dbReference>
<gene>
    <name evidence="2" type="ORF">U0R10_08945</name>
</gene>
<evidence type="ECO:0000313" key="3">
    <source>
        <dbReference type="Proteomes" id="UP001598138"/>
    </source>
</evidence>
<dbReference type="InterPro" id="IPR036390">
    <property type="entry name" value="WH_DNA-bd_sf"/>
</dbReference>
<keyword evidence="3" id="KW-1185">Reference proteome</keyword>
<protein>
    <submittedName>
        <fullName evidence="2">NUDIX domain-containing protein</fullName>
    </submittedName>
</protein>
<dbReference type="RefSeq" id="WP_377983624.1">
    <property type="nucleotide sequence ID" value="NZ_JBBKXZ010000003.1"/>
</dbReference>
<evidence type="ECO:0000259" key="1">
    <source>
        <dbReference type="PROSITE" id="PS51462"/>
    </source>
</evidence>
<dbReference type="InterPro" id="IPR015797">
    <property type="entry name" value="NUDIX_hydrolase-like_dom_sf"/>
</dbReference>
<dbReference type="InterPro" id="IPR000086">
    <property type="entry name" value="NUDIX_hydrolase_dom"/>
</dbReference>
<sequence length="237" mass="27054">MLSRFKQTELWLPGISVDCVIFGFHEDQLKVLLLKFQNTRVWSLAGGFVGVDEDVDQAAARVLLERTGLSDIYLEQFYTFGDLARNDRAAEEHRGVNAAMGSLDNDLSWMAKRYITIGYYALVDYSKVMVNPGEFSDAAEWVDIVAMPHLFLDHNKIVNKALEALRLSLDEKLVAFNLLGETFTMSDIQMVYETILGKKLVRTNFQRKMLSLDILERIEKKFTGGAHKAPYLYRLKS</sequence>
<dbReference type="PANTHER" id="PTHR43736:SF4">
    <property type="entry name" value="SLR1690 PROTEIN"/>
    <property type="match status" value="1"/>
</dbReference>
<dbReference type="SUPFAM" id="SSF55811">
    <property type="entry name" value="Nudix"/>
    <property type="match status" value="1"/>
</dbReference>
<dbReference type="PANTHER" id="PTHR43736">
    <property type="entry name" value="ADP-RIBOSE PYROPHOSPHATASE"/>
    <property type="match status" value="1"/>
</dbReference>
<dbReference type="Pfam" id="PF00293">
    <property type="entry name" value="NUDIX"/>
    <property type="match status" value="1"/>
</dbReference>
<accession>A0ABW6DFN8</accession>
<proteinExistence type="predicted"/>
<name>A0ABW6DFN8_9BACT</name>
<dbReference type="PROSITE" id="PS51462">
    <property type="entry name" value="NUDIX"/>
    <property type="match status" value="1"/>
</dbReference>
<dbReference type="Pfam" id="PF21906">
    <property type="entry name" value="WHD_NrtR"/>
    <property type="match status" value="1"/>
</dbReference>
<dbReference type="CDD" id="cd18873">
    <property type="entry name" value="NUDIX_NadM_like"/>
    <property type="match status" value="1"/>
</dbReference>
<dbReference type="Gene3D" id="1.10.10.10">
    <property type="entry name" value="Winged helix-like DNA-binding domain superfamily/Winged helix DNA-binding domain"/>
    <property type="match status" value="1"/>
</dbReference>
<feature type="domain" description="Nudix hydrolase" evidence="1">
    <location>
        <begin position="14"/>
        <end position="166"/>
    </location>
</feature>
<reference evidence="2 3" key="1">
    <citation type="submission" date="2024-03" db="EMBL/GenBank/DDBJ databases">
        <title>Aquirufa genome sequencing.</title>
        <authorList>
            <person name="Pitt A."/>
            <person name="Hahn M.W."/>
        </authorList>
    </citation>
    <scope>NUCLEOTIDE SEQUENCE [LARGE SCALE GENOMIC DNA]</scope>
    <source>
        <strain evidence="2 3">OSTEICH-129V</strain>
    </source>
</reference>
<dbReference type="InterPro" id="IPR036388">
    <property type="entry name" value="WH-like_DNA-bd_sf"/>
</dbReference>
<comment type="caution">
    <text evidence="2">The sequence shown here is derived from an EMBL/GenBank/DDBJ whole genome shotgun (WGS) entry which is preliminary data.</text>
</comment>
<dbReference type="EMBL" id="JBBKXZ010000003">
    <property type="protein sequence ID" value="MFD3394748.1"/>
    <property type="molecule type" value="Genomic_DNA"/>
</dbReference>
<evidence type="ECO:0000313" key="2">
    <source>
        <dbReference type="EMBL" id="MFD3394748.1"/>
    </source>
</evidence>
<organism evidence="2 3">
    <name type="scientific">Aquirufa avitistagni</name>
    <dbReference type="NCBI Taxonomy" id="3104728"/>
    <lineage>
        <taxon>Bacteria</taxon>
        <taxon>Pseudomonadati</taxon>
        <taxon>Bacteroidota</taxon>
        <taxon>Cytophagia</taxon>
        <taxon>Cytophagales</taxon>
        <taxon>Flectobacillaceae</taxon>
        <taxon>Aquirufa</taxon>
    </lineage>
</organism>